<comment type="caution">
    <text evidence="2">The sequence shown here is derived from an EMBL/GenBank/DDBJ whole genome shotgun (WGS) entry which is preliminary data.</text>
</comment>
<dbReference type="InterPro" id="IPR024405">
    <property type="entry name" value="Phage_BhlA/UviB"/>
</dbReference>
<evidence type="ECO:0000313" key="2">
    <source>
        <dbReference type="EMBL" id="MBM7717197.1"/>
    </source>
</evidence>
<proteinExistence type="predicted"/>
<sequence length="70" mass="8469">MDTFDMANITNYFLAQGPFAVLFVWLFWYQLKNSEGREIKYQDLLQAMTEKYDDITKELKEVKERLPVKR</sequence>
<evidence type="ECO:0008006" key="4">
    <source>
        <dbReference type="Google" id="ProtNLM"/>
    </source>
</evidence>
<evidence type="ECO:0000313" key="3">
    <source>
        <dbReference type="Proteomes" id="UP000823485"/>
    </source>
</evidence>
<reference evidence="2 3" key="1">
    <citation type="submission" date="2021-01" db="EMBL/GenBank/DDBJ databases">
        <title>Genomic Encyclopedia of Type Strains, Phase IV (KMG-IV): sequencing the most valuable type-strain genomes for metagenomic binning, comparative biology and taxonomic classification.</title>
        <authorList>
            <person name="Goeker M."/>
        </authorList>
    </citation>
    <scope>NUCLEOTIDE SEQUENCE [LARGE SCALE GENOMIC DNA]</scope>
    <source>
        <strain evidence="2 3">DSM 105453</strain>
    </source>
</reference>
<dbReference type="RefSeq" id="WP_328799817.1">
    <property type="nucleotide sequence ID" value="NZ_JAFBFH010000040.1"/>
</dbReference>
<gene>
    <name evidence="2" type="ORF">JOC94_004222</name>
</gene>
<evidence type="ECO:0000256" key="1">
    <source>
        <dbReference type="SAM" id="Phobius"/>
    </source>
</evidence>
<dbReference type="EMBL" id="JAFBFH010000040">
    <property type="protein sequence ID" value="MBM7717197.1"/>
    <property type="molecule type" value="Genomic_DNA"/>
</dbReference>
<keyword evidence="1" id="KW-1133">Transmembrane helix</keyword>
<keyword evidence="3" id="KW-1185">Reference proteome</keyword>
<organism evidence="2 3">
    <name type="scientific">Siminovitchia thermophila</name>
    <dbReference type="NCBI Taxonomy" id="1245522"/>
    <lineage>
        <taxon>Bacteria</taxon>
        <taxon>Bacillati</taxon>
        <taxon>Bacillota</taxon>
        <taxon>Bacilli</taxon>
        <taxon>Bacillales</taxon>
        <taxon>Bacillaceae</taxon>
        <taxon>Siminovitchia</taxon>
    </lineage>
</organism>
<keyword evidence="1" id="KW-0812">Transmembrane</keyword>
<name>A0ABS2RC22_9BACI</name>
<feature type="transmembrane region" description="Helical" evidence="1">
    <location>
        <begin position="12"/>
        <end position="31"/>
    </location>
</feature>
<keyword evidence="1" id="KW-0472">Membrane</keyword>
<dbReference type="Pfam" id="PF10960">
    <property type="entry name" value="Holin_BhlA"/>
    <property type="match status" value="1"/>
</dbReference>
<dbReference type="Proteomes" id="UP000823485">
    <property type="component" value="Unassembled WGS sequence"/>
</dbReference>
<protein>
    <recommendedName>
        <fullName evidence="4">BhlA holin family protein</fullName>
    </recommendedName>
</protein>
<accession>A0ABS2RC22</accession>